<evidence type="ECO:0000256" key="1">
    <source>
        <dbReference type="SAM" id="MobiDB-lite"/>
    </source>
</evidence>
<feature type="region of interest" description="Disordered" evidence="1">
    <location>
        <begin position="278"/>
        <end position="321"/>
    </location>
</feature>
<feature type="chain" id="PRO_5017045560" evidence="2">
    <location>
        <begin position="30"/>
        <end position="349"/>
    </location>
</feature>
<protein>
    <submittedName>
        <fullName evidence="3">Cell surface protein</fullName>
    </submittedName>
</protein>
<name>A0A381KN60_CLODI</name>
<evidence type="ECO:0000256" key="2">
    <source>
        <dbReference type="SAM" id="SignalP"/>
    </source>
</evidence>
<dbReference type="AlphaFoldDB" id="A0A381KN60"/>
<feature type="compositionally biased region" description="Gly residues" evidence="1">
    <location>
        <begin position="288"/>
        <end position="312"/>
    </location>
</feature>
<sequence length="349" mass="37533">MNKRKSFIRTIAVSTMAVAVTGSATCAYAAPVLQGTKTYEKVNTIDISVDSVENIVYSFQASIKVQGEVEVVDNEQKEKITWSDNIKSQIKSGNANATCRAEYNKSSNTTTLDIYVTSNEDLLDGNRLNIGRISVKKSGSNSNADYKVLGKGTSDKPALKIVTYNNKTVDYENISSDEGLIFTLINESEVKPIGGTGSSKNDPEKYKVEKSEALEYLLNNIRINYSIVSKETQESGSNVILKLGLAQKTTKGRKATINKYVEVTLPKSLEYIVENELSKPDELPPDNGSGGNNGGGSNSGGSSSGGSSGGGNSSDSTSNVTVKKLKGADRFETAIKNISKWFGQNQIQL</sequence>
<dbReference type="EMBL" id="UFWD01000003">
    <property type="protein sequence ID" value="SUY83716.1"/>
    <property type="molecule type" value="Genomic_DNA"/>
</dbReference>
<accession>A0A381KN60</accession>
<reference evidence="3" key="1">
    <citation type="submission" date="2018-06" db="EMBL/GenBank/DDBJ databases">
        <authorList>
            <consortium name="Pathogen Informatics"/>
            <person name="Doyle S."/>
        </authorList>
    </citation>
    <scope>NUCLEOTIDE SEQUENCE</scope>
    <source>
        <strain evidence="3">NCTC13307</strain>
    </source>
</reference>
<feature type="signal peptide" evidence="2">
    <location>
        <begin position="1"/>
        <end position="29"/>
    </location>
</feature>
<gene>
    <name evidence="3" type="ORF">NCTC13307_04849</name>
</gene>
<keyword evidence="2" id="KW-0732">Signal</keyword>
<organism evidence="3">
    <name type="scientific">Clostridioides difficile</name>
    <name type="common">Peptoclostridium difficile</name>
    <dbReference type="NCBI Taxonomy" id="1496"/>
    <lineage>
        <taxon>Bacteria</taxon>
        <taxon>Bacillati</taxon>
        <taxon>Bacillota</taxon>
        <taxon>Clostridia</taxon>
        <taxon>Peptostreptococcales</taxon>
        <taxon>Peptostreptococcaceae</taxon>
        <taxon>Clostridioides</taxon>
    </lineage>
</organism>
<proteinExistence type="predicted"/>
<evidence type="ECO:0000313" key="3">
    <source>
        <dbReference type="EMBL" id="SUY83716.1"/>
    </source>
</evidence>